<evidence type="ECO:0008006" key="4">
    <source>
        <dbReference type="Google" id="ProtNLM"/>
    </source>
</evidence>
<name>A0ABR6BKG0_9PSEU</name>
<proteinExistence type="predicted"/>
<sequence length="144" mass="15703">MSTVAVVLALLWVGWLVLTEWVPMFPLNDLAVSDVGDRVRAALMNYPVGLAIAGGMALGQTWSTVLATVLSGLTIVGNAVCWWLPYFGLIRNEPMRRAYQREYSRTLKVLPTRGRAVVPDLQHVVVTVGCWALFGTCLTATLVG</sequence>
<keyword evidence="1" id="KW-1133">Transmembrane helix</keyword>
<evidence type="ECO:0000313" key="3">
    <source>
        <dbReference type="Proteomes" id="UP000517916"/>
    </source>
</evidence>
<keyword evidence="1" id="KW-0812">Transmembrane</keyword>
<protein>
    <recommendedName>
        <fullName evidence="4">DUF1772 domain-containing protein</fullName>
    </recommendedName>
</protein>
<dbReference type="RefSeq" id="WP_025355623.1">
    <property type="nucleotide sequence ID" value="NZ_BAAABQ010000057.1"/>
</dbReference>
<keyword evidence="3" id="KW-1185">Reference proteome</keyword>
<feature type="transmembrane region" description="Helical" evidence="1">
    <location>
        <begin position="65"/>
        <end position="87"/>
    </location>
</feature>
<keyword evidence="1" id="KW-0472">Membrane</keyword>
<dbReference type="EMBL" id="JACJID010000003">
    <property type="protein sequence ID" value="MBA8927195.1"/>
    <property type="molecule type" value="Genomic_DNA"/>
</dbReference>
<evidence type="ECO:0000313" key="2">
    <source>
        <dbReference type="EMBL" id="MBA8927195.1"/>
    </source>
</evidence>
<organism evidence="2 3">
    <name type="scientific">Kutzneria viridogrisea</name>
    <dbReference type="NCBI Taxonomy" id="47990"/>
    <lineage>
        <taxon>Bacteria</taxon>
        <taxon>Bacillati</taxon>
        <taxon>Actinomycetota</taxon>
        <taxon>Actinomycetes</taxon>
        <taxon>Pseudonocardiales</taxon>
        <taxon>Pseudonocardiaceae</taxon>
        <taxon>Kutzneria</taxon>
    </lineage>
</organism>
<comment type="caution">
    <text evidence="2">The sequence shown here is derived from an EMBL/GenBank/DDBJ whole genome shotgun (WGS) entry which is preliminary data.</text>
</comment>
<reference evidence="2 3" key="1">
    <citation type="submission" date="2020-08" db="EMBL/GenBank/DDBJ databases">
        <title>Genomic Encyclopedia of Archaeal and Bacterial Type Strains, Phase II (KMG-II): from individual species to whole genera.</title>
        <authorList>
            <person name="Goeker M."/>
        </authorList>
    </citation>
    <scope>NUCLEOTIDE SEQUENCE [LARGE SCALE GENOMIC DNA]</scope>
    <source>
        <strain evidence="2 3">DSM 43850</strain>
    </source>
</reference>
<evidence type="ECO:0000256" key="1">
    <source>
        <dbReference type="SAM" id="Phobius"/>
    </source>
</evidence>
<gene>
    <name evidence="2" type="ORF">BC739_004401</name>
</gene>
<dbReference type="Proteomes" id="UP000517916">
    <property type="component" value="Unassembled WGS sequence"/>
</dbReference>
<accession>A0ABR6BKG0</accession>